<evidence type="ECO:0000256" key="9">
    <source>
        <dbReference type="ARBA" id="ARBA00039003"/>
    </source>
</evidence>
<dbReference type="Gene3D" id="3.30.70.2740">
    <property type="match status" value="1"/>
</dbReference>
<organism evidence="15 16">
    <name type="scientific">Pseudidiomarina maritima</name>
    <dbReference type="NCBI Taxonomy" id="519453"/>
    <lineage>
        <taxon>Bacteria</taxon>
        <taxon>Pseudomonadati</taxon>
        <taxon>Pseudomonadota</taxon>
        <taxon>Gammaproteobacteria</taxon>
        <taxon>Alteromonadales</taxon>
        <taxon>Idiomarinaceae</taxon>
        <taxon>Pseudidiomarina</taxon>
    </lineage>
</organism>
<reference evidence="15 16" key="1">
    <citation type="submission" date="2018-05" db="EMBL/GenBank/DDBJ databases">
        <title>Freshwater and sediment microbial communities from various areas in North America, analyzing microbe dynamics in response to fracking.</title>
        <authorList>
            <person name="Lamendella R."/>
        </authorList>
    </citation>
    <scope>NUCLEOTIDE SEQUENCE [LARGE SCALE GENOMIC DNA]</scope>
    <source>
        <strain evidence="15 16">125B1</strain>
    </source>
</reference>
<feature type="domain" description="FAD-binding PCMH-type" evidence="14">
    <location>
        <begin position="58"/>
        <end position="291"/>
    </location>
</feature>
<evidence type="ECO:0000313" key="15">
    <source>
        <dbReference type="EMBL" id="PWW15176.1"/>
    </source>
</evidence>
<dbReference type="GO" id="GO:0071949">
    <property type="term" value="F:FAD binding"/>
    <property type="evidence" value="ECO:0007669"/>
    <property type="project" value="InterPro"/>
</dbReference>
<dbReference type="GO" id="GO:0008720">
    <property type="term" value="F:D-lactate dehydrogenase (NAD+) activity"/>
    <property type="evidence" value="ECO:0007669"/>
    <property type="project" value="TreeGrafter"/>
</dbReference>
<dbReference type="GO" id="GO:0051990">
    <property type="term" value="F:(R)-2-hydroxyglutarate dehydrogenase activity"/>
    <property type="evidence" value="ECO:0007669"/>
    <property type="project" value="UniProtKB-EC"/>
</dbReference>
<dbReference type="PANTHER" id="PTHR11748:SF119">
    <property type="entry name" value="D-2-HYDROXYGLUTARATE DEHYDROGENASE"/>
    <property type="match status" value="1"/>
</dbReference>
<accession>A0A317QFU9</accession>
<dbReference type="Pfam" id="PF02913">
    <property type="entry name" value="FAD-oxidase_C"/>
    <property type="match status" value="1"/>
</dbReference>
<keyword evidence="3" id="KW-0285">Flavoprotein</keyword>
<comment type="catalytic activity">
    <reaction evidence="10">
        <text>(R)-2-hydroxyglutarate + A = 2-oxoglutarate + AH2</text>
        <dbReference type="Rhea" id="RHEA:38295"/>
        <dbReference type="ChEBI" id="CHEBI:13193"/>
        <dbReference type="ChEBI" id="CHEBI:15801"/>
        <dbReference type="ChEBI" id="CHEBI:16810"/>
        <dbReference type="ChEBI" id="CHEBI:17499"/>
        <dbReference type="EC" id="1.1.99.39"/>
    </reaction>
    <physiologicalReaction direction="left-to-right" evidence="10">
        <dbReference type="Rhea" id="RHEA:38296"/>
    </physiologicalReaction>
</comment>
<keyword evidence="16" id="KW-1185">Reference proteome</keyword>
<dbReference type="InterPro" id="IPR017900">
    <property type="entry name" value="4Fe4S_Fe_S_CS"/>
</dbReference>
<keyword evidence="2" id="KW-0004">4Fe-4S</keyword>
<dbReference type="Pfam" id="PF01565">
    <property type="entry name" value="FAD_binding_4"/>
    <property type="match status" value="1"/>
</dbReference>
<evidence type="ECO:0000256" key="10">
    <source>
        <dbReference type="ARBA" id="ARBA00051291"/>
    </source>
</evidence>
<dbReference type="PROSITE" id="PS51387">
    <property type="entry name" value="FAD_PCMH"/>
    <property type="match status" value="1"/>
</dbReference>
<evidence type="ECO:0000256" key="6">
    <source>
        <dbReference type="ARBA" id="ARBA00023002"/>
    </source>
</evidence>
<dbReference type="InterPro" id="IPR036318">
    <property type="entry name" value="FAD-bd_PCMH-like_sf"/>
</dbReference>
<keyword evidence="5" id="KW-0274">FAD</keyword>
<dbReference type="InterPro" id="IPR016169">
    <property type="entry name" value="FAD-bd_PCMH_sub2"/>
</dbReference>
<dbReference type="InterPro" id="IPR016166">
    <property type="entry name" value="FAD-bd_PCMH"/>
</dbReference>
<evidence type="ECO:0000256" key="3">
    <source>
        <dbReference type="ARBA" id="ARBA00022630"/>
    </source>
</evidence>
<protein>
    <recommendedName>
        <fullName evidence="12">D-2-hydroxyglutarate dehydrogenase</fullName>
        <ecNumber evidence="9">1.1.99.39</ecNumber>
    </recommendedName>
</protein>
<proteinExistence type="inferred from homology"/>
<dbReference type="FunFam" id="3.30.70.2740:FF:000003">
    <property type="entry name" value="Oxidoreductase, FAD-binding, putative"/>
    <property type="match status" value="1"/>
</dbReference>
<dbReference type="Gene3D" id="3.30.465.10">
    <property type="match status" value="1"/>
</dbReference>
<dbReference type="InterPro" id="IPR004113">
    <property type="entry name" value="FAD-bd_oxidored_4_C"/>
</dbReference>
<keyword evidence="8" id="KW-0411">Iron-sulfur</keyword>
<evidence type="ECO:0000259" key="13">
    <source>
        <dbReference type="PROSITE" id="PS51379"/>
    </source>
</evidence>
<feature type="domain" description="4Fe-4S ferredoxin-type" evidence="13">
    <location>
        <begin position="663"/>
        <end position="694"/>
    </location>
</feature>
<dbReference type="PROSITE" id="PS51379">
    <property type="entry name" value="4FE4S_FER_2"/>
    <property type="match status" value="1"/>
</dbReference>
<keyword evidence="6" id="KW-0560">Oxidoreductase</keyword>
<dbReference type="SUPFAM" id="SSF46548">
    <property type="entry name" value="alpha-helical ferredoxin"/>
    <property type="match status" value="1"/>
</dbReference>
<evidence type="ECO:0000256" key="2">
    <source>
        <dbReference type="ARBA" id="ARBA00022485"/>
    </source>
</evidence>
<evidence type="ECO:0000256" key="1">
    <source>
        <dbReference type="ARBA" id="ARBA00001974"/>
    </source>
</evidence>
<dbReference type="PROSITE" id="PS00198">
    <property type="entry name" value="4FE4S_FER_1"/>
    <property type="match status" value="1"/>
</dbReference>
<evidence type="ECO:0000256" key="5">
    <source>
        <dbReference type="ARBA" id="ARBA00022827"/>
    </source>
</evidence>
<dbReference type="Pfam" id="PF13183">
    <property type="entry name" value="Fer4_8"/>
    <property type="match status" value="1"/>
</dbReference>
<evidence type="ECO:0000256" key="8">
    <source>
        <dbReference type="ARBA" id="ARBA00023014"/>
    </source>
</evidence>
<dbReference type="InterPro" id="IPR016167">
    <property type="entry name" value="FAD-bd_PCMH_sub1"/>
</dbReference>
<dbReference type="PANTHER" id="PTHR11748">
    <property type="entry name" value="D-LACTATE DEHYDROGENASE"/>
    <property type="match status" value="1"/>
</dbReference>
<evidence type="ECO:0000256" key="4">
    <source>
        <dbReference type="ARBA" id="ARBA00022723"/>
    </source>
</evidence>
<sequence>MVQVVNELPSYSAYERRQQRMQSVYQAYLLELERAQFDGDIDGSYSGRLIAATDNSVYQQLPQAVLYPRTQAALQKAFQLAQQDAFRSIQFAPRGGGTGTNGQSLTAGIVIDLSRYFNQVLEIDPERAWVRCQSGVVKDALNDAVRPHGFFFSPDLSTSNRATIGGMINTDASGQGSLVYGKTSDHILELRAVLLNGEVLHTAPISLQQAQEKARGETLEAAIYRQVLATCVDKRAAIDAKFPPLNRFLTGYDLKHCYDEDRQLIDLSRLLAGSEGTLAVIVEAKLNLTLIPQHKVLVNVKYDDFQSALRHAPALVQARATSVETIDSNVLDLARNDIIWHQVASQLEDVADKPMRGINMVEFTAVAKADIDDKVASLCQQLEHLIANQPEQGIIGYQVCADGKSIQNIYAMRKKAVGLLGATKGRRKPVAFAEDTAVPPEHLADFILEFRAILDREQLHYGMFGHVDAGVLHVRPALDMTNPDDEQLLRKISDQVAALTAKYGGLMWGEHGKGYRSEYAPKFFGEELYQELQKLKAVFDPDNRLNPGKICTPWGTSASLVSVDATKRGFYDRQIPIHVQESYQPALNCNGNGLCFNYDADSAMCPSFKATGDRRFSPKGRATLIREWLRLNAEHGFDASQPPAAKWHPMKAVAGAFADDFNHEVKAAMDSCLACKACASQCPVKVDVPAFRARFLEWYHHKYRRPAKDFLVKQVESLASGLARTPRLANWLTHNNFSRWVTKRWFGYVDAPKLSVPTLQKRWQQRQWLSMDEQQLTAHVTTLTSAQRDNIVVVVQDPFTSFYEAELVEAFGTLAGHLGFQPILLRFAGNGKAQHVKGYLKDFAKTANRVAKQLNHVSQLQLPMVGLDASTVLCLHDEYRSVLTEPLNYQVQLSQTWLLDVLPSRVERVAVATPNLDLQLLTHCTEQTAMPKAASEWQQIFALWQIPLAMANTGCCGMAGTFGHESNNQAISTKLYDLSWRNKVEREVVTLATGFSCRSQVERHSPSKRALHPLQWLAANCR</sequence>
<dbReference type="GO" id="GO:0004458">
    <property type="term" value="F:D-lactate dehydrogenase (cytochrome) activity"/>
    <property type="evidence" value="ECO:0007669"/>
    <property type="project" value="TreeGrafter"/>
</dbReference>
<evidence type="ECO:0000259" key="14">
    <source>
        <dbReference type="PROSITE" id="PS51387"/>
    </source>
</evidence>
<evidence type="ECO:0000313" key="16">
    <source>
        <dbReference type="Proteomes" id="UP000246964"/>
    </source>
</evidence>
<dbReference type="SUPFAM" id="SSF56176">
    <property type="entry name" value="FAD-binding/transporter-associated domain-like"/>
    <property type="match status" value="1"/>
</dbReference>
<dbReference type="SUPFAM" id="SSF55103">
    <property type="entry name" value="FAD-linked oxidases, C-terminal domain"/>
    <property type="match status" value="1"/>
</dbReference>
<dbReference type="AlphaFoldDB" id="A0A317QFU9"/>
<comment type="similarity">
    <text evidence="11">In the N-terminal section; belongs to the FAD-binding oxidoreductase/transferase type 4 family.</text>
</comment>
<evidence type="ECO:0000256" key="7">
    <source>
        <dbReference type="ARBA" id="ARBA00023004"/>
    </source>
</evidence>
<comment type="caution">
    <text evidence="15">The sequence shown here is derived from an EMBL/GenBank/DDBJ whole genome shotgun (WGS) entry which is preliminary data.</text>
</comment>
<dbReference type="GO" id="GO:0046872">
    <property type="term" value="F:metal ion binding"/>
    <property type="evidence" value="ECO:0007669"/>
    <property type="project" value="UniProtKB-KW"/>
</dbReference>
<dbReference type="InterPro" id="IPR017896">
    <property type="entry name" value="4Fe4S_Fe-S-bd"/>
</dbReference>
<dbReference type="Proteomes" id="UP000246964">
    <property type="component" value="Unassembled WGS sequence"/>
</dbReference>
<comment type="cofactor">
    <cofactor evidence="1">
        <name>FAD</name>
        <dbReference type="ChEBI" id="CHEBI:57692"/>
    </cofactor>
</comment>
<keyword evidence="7" id="KW-0408">Iron</keyword>
<keyword evidence="4" id="KW-0479">Metal-binding</keyword>
<dbReference type="EC" id="1.1.99.39" evidence="9"/>
<dbReference type="GO" id="GO:1903457">
    <property type="term" value="P:lactate catabolic process"/>
    <property type="evidence" value="ECO:0007669"/>
    <property type="project" value="TreeGrafter"/>
</dbReference>
<evidence type="ECO:0000256" key="12">
    <source>
        <dbReference type="ARBA" id="ARBA00067680"/>
    </source>
</evidence>
<dbReference type="InterPro" id="IPR016164">
    <property type="entry name" value="FAD-linked_Oxase-like_C"/>
</dbReference>
<name>A0A317QFU9_9GAMM</name>
<dbReference type="Gene3D" id="3.30.43.10">
    <property type="entry name" value="Uridine Diphospho-n-acetylenolpyruvylglucosamine Reductase, domain 2"/>
    <property type="match status" value="1"/>
</dbReference>
<evidence type="ECO:0000256" key="11">
    <source>
        <dbReference type="ARBA" id="ARBA00060924"/>
    </source>
</evidence>
<gene>
    <name evidence="15" type="ORF">DET45_102180</name>
</gene>
<dbReference type="EMBL" id="QGTT01000002">
    <property type="protein sequence ID" value="PWW15176.1"/>
    <property type="molecule type" value="Genomic_DNA"/>
</dbReference>
<dbReference type="InterPro" id="IPR006094">
    <property type="entry name" value="Oxid_FAD_bind_N"/>
</dbReference>
<dbReference type="GO" id="GO:0051539">
    <property type="term" value="F:4 iron, 4 sulfur cluster binding"/>
    <property type="evidence" value="ECO:0007669"/>
    <property type="project" value="UniProtKB-KW"/>
</dbReference>